<accession>A0A0V1BNS5</accession>
<dbReference type="AlphaFoldDB" id="A0A0V1BNS5"/>
<protein>
    <submittedName>
        <fullName evidence="1">Uncharacterized protein</fullName>
    </submittedName>
</protein>
<sequence>MKTRTIRDKSRTAQSRTRDEKSFLMYFSVHIVSRHRLEFILSKKFRCTKTGFQRCAMQITIAIKGALSSVRAHSSLLNFQSEQCISPGHTVSRHRLEFIVSKKFQCTKTGFQRCSMQITIAIKVPYRRLGHALEQIADDTKRIADGTKQIADGTKQNKKRQKVYAVPRGSQFCKSGLGILRKGEVIP</sequence>
<feature type="non-terminal residue" evidence="1">
    <location>
        <position position="187"/>
    </location>
</feature>
<dbReference type="Proteomes" id="UP000054776">
    <property type="component" value="Unassembled WGS sequence"/>
</dbReference>
<gene>
    <name evidence="1" type="ORF">T01_5446</name>
</gene>
<organism evidence="1 2">
    <name type="scientific">Trichinella spiralis</name>
    <name type="common">Trichina worm</name>
    <dbReference type="NCBI Taxonomy" id="6334"/>
    <lineage>
        <taxon>Eukaryota</taxon>
        <taxon>Metazoa</taxon>
        <taxon>Ecdysozoa</taxon>
        <taxon>Nematoda</taxon>
        <taxon>Enoplea</taxon>
        <taxon>Dorylaimia</taxon>
        <taxon>Trichinellida</taxon>
        <taxon>Trichinellidae</taxon>
        <taxon>Trichinella</taxon>
    </lineage>
</organism>
<proteinExistence type="predicted"/>
<evidence type="ECO:0000313" key="2">
    <source>
        <dbReference type="Proteomes" id="UP000054776"/>
    </source>
</evidence>
<keyword evidence="2" id="KW-1185">Reference proteome</keyword>
<evidence type="ECO:0000313" key="1">
    <source>
        <dbReference type="EMBL" id="KRY38529.1"/>
    </source>
</evidence>
<dbReference type="EMBL" id="JYDH01000024">
    <property type="protein sequence ID" value="KRY38529.1"/>
    <property type="molecule type" value="Genomic_DNA"/>
</dbReference>
<reference evidence="1 2" key="1">
    <citation type="submission" date="2015-01" db="EMBL/GenBank/DDBJ databases">
        <title>Evolution of Trichinella species and genotypes.</title>
        <authorList>
            <person name="Korhonen P.K."/>
            <person name="Edoardo P."/>
            <person name="Giuseppe L.R."/>
            <person name="Gasser R.B."/>
        </authorList>
    </citation>
    <scope>NUCLEOTIDE SEQUENCE [LARGE SCALE GENOMIC DNA]</scope>
    <source>
        <strain evidence="1">ISS3</strain>
    </source>
</reference>
<comment type="caution">
    <text evidence="1">The sequence shown here is derived from an EMBL/GenBank/DDBJ whole genome shotgun (WGS) entry which is preliminary data.</text>
</comment>
<dbReference type="InParanoid" id="A0A0V1BNS5"/>
<dbReference type="OrthoDB" id="5929913at2759"/>
<name>A0A0V1BNS5_TRISP</name>